<sequence length="260" mass="28668">MNMASSSSVLFFFVAASFLLLVPSLASEKRKVAEESNLGVENASLCSSGKSQSPIDIITSETFINKSLEPLTRNYHVFNASLLTDGKHLQVPFSVRGGLIIDGKTYNLKQMHWHTPSEHRINGIQYAAELHEVHIAADGSATVVGILFEEGPPSPLLTMLKPQLDELAKKPCEGPQEEVAVPTFASSFLRRRPRRYYRYMGSLTTPPCTEKVLWNVLAKVKTISKDQVALLKATVCGANKENARPTQPLNGRIVQKYDGN</sequence>
<dbReference type="InterPro" id="IPR023561">
    <property type="entry name" value="Carbonic_anhydrase_a-class"/>
</dbReference>
<keyword evidence="1" id="KW-0732">Signal</keyword>
<evidence type="ECO:0000256" key="1">
    <source>
        <dbReference type="SAM" id="SignalP"/>
    </source>
</evidence>
<feature type="signal peptide" evidence="1">
    <location>
        <begin position="1"/>
        <end position="26"/>
    </location>
</feature>
<dbReference type="InterPro" id="IPR041891">
    <property type="entry name" value="Alpha_CA_prokaryot-like"/>
</dbReference>
<dbReference type="GO" id="GO:0006730">
    <property type="term" value="P:one-carbon metabolic process"/>
    <property type="evidence" value="ECO:0007669"/>
    <property type="project" value="TreeGrafter"/>
</dbReference>
<dbReference type="PROSITE" id="PS51144">
    <property type="entry name" value="ALPHA_CA_2"/>
    <property type="match status" value="1"/>
</dbReference>
<name>A0A7C8ZU98_OPUST</name>
<reference evidence="3" key="1">
    <citation type="journal article" date="2013" name="J. Plant Res.">
        <title>Effect of fungi and light on seed germination of three Opuntia species from semiarid lands of central Mexico.</title>
        <authorList>
            <person name="Delgado-Sanchez P."/>
            <person name="Jimenez-Bremont J.F."/>
            <person name="Guerrero-Gonzalez Mde L."/>
            <person name="Flores J."/>
        </authorList>
    </citation>
    <scope>NUCLEOTIDE SEQUENCE</scope>
    <source>
        <tissue evidence="3">Cladode</tissue>
    </source>
</reference>
<keyword evidence="3" id="KW-0456">Lyase</keyword>
<proteinExistence type="predicted"/>
<evidence type="ECO:0000313" key="3">
    <source>
        <dbReference type="EMBL" id="MBA4651759.1"/>
    </source>
</evidence>
<dbReference type="EC" id="4.2.1.1" evidence="3"/>
<dbReference type="GO" id="GO:0008270">
    <property type="term" value="F:zinc ion binding"/>
    <property type="evidence" value="ECO:0007669"/>
    <property type="project" value="InterPro"/>
</dbReference>
<dbReference type="Pfam" id="PF00194">
    <property type="entry name" value="Carb_anhydrase"/>
    <property type="match status" value="1"/>
</dbReference>
<reference evidence="3" key="2">
    <citation type="submission" date="2020-07" db="EMBL/GenBank/DDBJ databases">
        <authorList>
            <person name="Vera ALvarez R."/>
            <person name="Arias-Moreno D.M."/>
            <person name="Jimenez-Jacinto V."/>
            <person name="Jimenez-Bremont J.F."/>
            <person name="Swaminathan K."/>
            <person name="Moose S.P."/>
            <person name="Guerrero-Gonzalez M.L."/>
            <person name="Marino-Ramirez L."/>
            <person name="Landsman D."/>
            <person name="Rodriguez-Kessler M."/>
            <person name="Delgado-Sanchez P."/>
        </authorList>
    </citation>
    <scope>NUCLEOTIDE SEQUENCE</scope>
    <source>
        <tissue evidence="3">Cladode</tissue>
    </source>
</reference>
<dbReference type="PANTHER" id="PTHR18952:SF236">
    <property type="entry name" value="ALPHA CARBONIC ANHYDRASE 1, CHLOROPLASTIC"/>
    <property type="match status" value="1"/>
</dbReference>
<dbReference type="CDD" id="cd03124">
    <property type="entry name" value="alpha_CA_prokaryotic_like"/>
    <property type="match status" value="1"/>
</dbReference>
<protein>
    <submittedName>
        <fullName evidence="3">Carbonic anhydrase</fullName>
        <ecNumber evidence="3">4.2.1.1</ecNumber>
    </submittedName>
</protein>
<feature type="domain" description="Alpha-carbonic anhydrase" evidence="2">
    <location>
        <begin position="30"/>
        <end position="258"/>
    </location>
</feature>
<organism evidence="3">
    <name type="scientific">Opuntia streptacantha</name>
    <name type="common">Prickly pear cactus</name>
    <name type="synonym">Opuntia cardona</name>
    <dbReference type="NCBI Taxonomy" id="393608"/>
    <lineage>
        <taxon>Eukaryota</taxon>
        <taxon>Viridiplantae</taxon>
        <taxon>Streptophyta</taxon>
        <taxon>Embryophyta</taxon>
        <taxon>Tracheophyta</taxon>
        <taxon>Spermatophyta</taxon>
        <taxon>Magnoliopsida</taxon>
        <taxon>eudicotyledons</taxon>
        <taxon>Gunneridae</taxon>
        <taxon>Pentapetalae</taxon>
        <taxon>Caryophyllales</taxon>
        <taxon>Cactineae</taxon>
        <taxon>Cactaceae</taxon>
        <taxon>Opuntioideae</taxon>
        <taxon>Opuntia</taxon>
    </lineage>
</organism>
<dbReference type="InterPro" id="IPR036398">
    <property type="entry name" value="CA_dom_sf"/>
</dbReference>
<dbReference type="InterPro" id="IPR001148">
    <property type="entry name" value="CA_dom"/>
</dbReference>
<dbReference type="GO" id="GO:0004089">
    <property type="term" value="F:carbonate dehydratase activity"/>
    <property type="evidence" value="ECO:0007669"/>
    <property type="project" value="UniProtKB-EC"/>
</dbReference>
<accession>A0A7C8ZU98</accession>
<feature type="chain" id="PRO_5027594870" evidence="1">
    <location>
        <begin position="27"/>
        <end position="260"/>
    </location>
</feature>
<dbReference type="PANTHER" id="PTHR18952">
    <property type="entry name" value="CARBONIC ANHYDRASE"/>
    <property type="match status" value="1"/>
</dbReference>
<evidence type="ECO:0000259" key="2">
    <source>
        <dbReference type="PROSITE" id="PS51144"/>
    </source>
</evidence>
<dbReference type="SUPFAM" id="SSF51069">
    <property type="entry name" value="Carbonic anhydrase"/>
    <property type="match status" value="1"/>
</dbReference>
<dbReference type="SMART" id="SM01057">
    <property type="entry name" value="Carb_anhydrase"/>
    <property type="match status" value="1"/>
</dbReference>
<dbReference type="AlphaFoldDB" id="A0A7C8ZU98"/>
<dbReference type="EMBL" id="GISG01171502">
    <property type="protein sequence ID" value="MBA4651759.1"/>
    <property type="molecule type" value="Transcribed_RNA"/>
</dbReference>
<dbReference type="Gene3D" id="3.10.200.10">
    <property type="entry name" value="Alpha carbonic anhydrase"/>
    <property type="match status" value="1"/>
</dbReference>